<name>A0A939GDU8_9BACT</name>
<dbReference type="PRINTS" id="PR01438">
    <property type="entry name" value="UNVRSLSTRESS"/>
</dbReference>
<organism evidence="3 4">
    <name type="scientific">Fibrella rubiginis</name>
    <dbReference type="NCBI Taxonomy" id="2817060"/>
    <lineage>
        <taxon>Bacteria</taxon>
        <taxon>Pseudomonadati</taxon>
        <taxon>Bacteroidota</taxon>
        <taxon>Cytophagia</taxon>
        <taxon>Cytophagales</taxon>
        <taxon>Spirosomataceae</taxon>
        <taxon>Fibrella</taxon>
    </lineage>
</organism>
<dbReference type="RefSeq" id="WP_207362968.1">
    <property type="nucleotide sequence ID" value="NZ_JAFMYV010000001.1"/>
</dbReference>
<gene>
    <name evidence="3" type="ORF">J2I47_02525</name>
</gene>
<reference evidence="3" key="1">
    <citation type="submission" date="2021-03" db="EMBL/GenBank/DDBJ databases">
        <title>Fibrella sp. HMF5335 genome sequencing and assembly.</title>
        <authorList>
            <person name="Kang H."/>
            <person name="Kim H."/>
            <person name="Bae S."/>
            <person name="Joh K."/>
        </authorList>
    </citation>
    <scope>NUCLEOTIDE SEQUENCE</scope>
    <source>
        <strain evidence="3">HMF5335</strain>
    </source>
</reference>
<dbReference type="AlphaFoldDB" id="A0A939GDU8"/>
<dbReference type="Pfam" id="PF00582">
    <property type="entry name" value="Usp"/>
    <property type="match status" value="1"/>
</dbReference>
<evidence type="ECO:0000259" key="2">
    <source>
        <dbReference type="Pfam" id="PF00582"/>
    </source>
</evidence>
<protein>
    <submittedName>
        <fullName evidence="3">Universal stress protein</fullName>
    </submittedName>
</protein>
<evidence type="ECO:0000313" key="4">
    <source>
        <dbReference type="Proteomes" id="UP000664034"/>
    </source>
</evidence>
<dbReference type="Proteomes" id="UP000664034">
    <property type="component" value="Unassembled WGS sequence"/>
</dbReference>
<dbReference type="CDD" id="cd00293">
    <property type="entry name" value="USP-like"/>
    <property type="match status" value="1"/>
</dbReference>
<evidence type="ECO:0000256" key="1">
    <source>
        <dbReference type="ARBA" id="ARBA00008791"/>
    </source>
</evidence>
<keyword evidence="4" id="KW-1185">Reference proteome</keyword>
<dbReference type="InterPro" id="IPR006016">
    <property type="entry name" value="UspA"/>
</dbReference>
<accession>A0A939GDU8</accession>
<proteinExistence type="inferred from homology"/>
<dbReference type="SUPFAM" id="SSF52402">
    <property type="entry name" value="Adenine nucleotide alpha hydrolases-like"/>
    <property type="match status" value="2"/>
</dbReference>
<comment type="similarity">
    <text evidence="1">Belongs to the universal stress protein A family.</text>
</comment>
<comment type="caution">
    <text evidence="3">The sequence shown here is derived from an EMBL/GenBank/DDBJ whole genome shotgun (WGS) entry which is preliminary data.</text>
</comment>
<dbReference type="Gene3D" id="3.40.50.12370">
    <property type="match status" value="1"/>
</dbReference>
<dbReference type="InterPro" id="IPR006015">
    <property type="entry name" value="Universal_stress_UspA"/>
</dbReference>
<sequence>MKKILLLTDFSEAAHNALHFTRSFFSDTVADFHLLCAHPVEADPFYSQKHVTQTAHTAFSEQLFNLVTDLRQQATTNWHTYRATALPGPLLSVVQGVLTTDNYDYVVVGAKKDGTSVLFGNTATTLIRQLEANVLVIPVDARPKPVRSVVLATDFARLKNCKLLCPLKELVTLKGATLTLLTIDTPGKQPVHTEQEVRIRQFLLPIEPAVARLQAPDPRQGIDAYLAGHPVDLLVTIPHHKGWIDALNGTSVTRSLAYTPPVPMLTIYDNGHSDQPRLINDLSNLDYAL</sequence>
<evidence type="ECO:0000313" key="3">
    <source>
        <dbReference type="EMBL" id="MBO0935414.1"/>
    </source>
</evidence>
<feature type="domain" description="UspA" evidence="2">
    <location>
        <begin position="1"/>
        <end position="138"/>
    </location>
</feature>
<dbReference type="EMBL" id="JAFMYV010000001">
    <property type="protein sequence ID" value="MBO0935414.1"/>
    <property type="molecule type" value="Genomic_DNA"/>
</dbReference>